<keyword evidence="2 5" id="KW-0238">DNA-binding</keyword>
<dbReference type="InterPro" id="IPR037171">
    <property type="entry name" value="NagB/RpiA_transferase-like"/>
</dbReference>
<organism evidence="5 6">
    <name type="scientific">Sphingobacterium suaedae</name>
    <dbReference type="NCBI Taxonomy" id="1686402"/>
    <lineage>
        <taxon>Bacteria</taxon>
        <taxon>Pseudomonadati</taxon>
        <taxon>Bacteroidota</taxon>
        <taxon>Sphingobacteriia</taxon>
        <taxon>Sphingobacteriales</taxon>
        <taxon>Sphingobacteriaceae</taxon>
        <taxon>Sphingobacterium</taxon>
    </lineage>
</organism>
<dbReference type="EMBL" id="JBHULR010000003">
    <property type="protein sequence ID" value="MFD2547609.1"/>
    <property type="molecule type" value="Genomic_DNA"/>
</dbReference>
<dbReference type="PROSITE" id="PS51000">
    <property type="entry name" value="HTH_DEOR_2"/>
    <property type="match status" value="1"/>
</dbReference>
<keyword evidence="1" id="KW-0805">Transcription regulation</keyword>
<keyword evidence="3" id="KW-0804">Transcription</keyword>
<dbReference type="Pfam" id="PF08220">
    <property type="entry name" value="HTH_DeoR"/>
    <property type="match status" value="1"/>
</dbReference>
<dbReference type="SUPFAM" id="SSF100950">
    <property type="entry name" value="NagB/RpiA/CoA transferase-like"/>
    <property type="match status" value="1"/>
</dbReference>
<dbReference type="InterPro" id="IPR001034">
    <property type="entry name" value="DeoR_HTH"/>
</dbReference>
<comment type="caution">
    <text evidence="5">The sequence shown here is derived from an EMBL/GenBank/DDBJ whole genome shotgun (WGS) entry which is preliminary data.</text>
</comment>
<feature type="domain" description="HTH deoR-type" evidence="4">
    <location>
        <begin position="3"/>
        <end position="58"/>
    </location>
</feature>
<name>A0ABW5KG81_9SPHI</name>
<gene>
    <name evidence="5" type="ORF">ACFSR5_08130</name>
</gene>
<evidence type="ECO:0000256" key="1">
    <source>
        <dbReference type="ARBA" id="ARBA00023015"/>
    </source>
</evidence>
<dbReference type="Proteomes" id="UP001597545">
    <property type="component" value="Unassembled WGS sequence"/>
</dbReference>
<dbReference type="SMART" id="SM01134">
    <property type="entry name" value="DeoRC"/>
    <property type="match status" value="1"/>
</dbReference>
<proteinExistence type="predicted"/>
<evidence type="ECO:0000313" key="6">
    <source>
        <dbReference type="Proteomes" id="UP001597545"/>
    </source>
</evidence>
<dbReference type="SUPFAM" id="SSF46785">
    <property type="entry name" value="Winged helix' DNA-binding domain"/>
    <property type="match status" value="1"/>
</dbReference>
<dbReference type="Pfam" id="PF00455">
    <property type="entry name" value="DeoRC"/>
    <property type="match status" value="1"/>
</dbReference>
<dbReference type="InterPro" id="IPR014036">
    <property type="entry name" value="DeoR-like_C"/>
</dbReference>
<dbReference type="RefSeq" id="WP_380902528.1">
    <property type="nucleotide sequence ID" value="NZ_JBHUEG010000007.1"/>
</dbReference>
<dbReference type="InterPro" id="IPR050313">
    <property type="entry name" value="Carb_Metab_HTH_regulators"/>
</dbReference>
<dbReference type="PRINTS" id="PR00037">
    <property type="entry name" value="HTHLACR"/>
</dbReference>
<dbReference type="InterPro" id="IPR036388">
    <property type="entry name" value="WH-like_DNA-bd_sf"/>
</dbReference>
<protein>
    <submittedName>
        <fullName evidence="5">DeoR/GlpR family DNA-binding transcription regulator</fullName>
    </submittedName>
</protein>
<evidence type="ECO:0000256" key="3">
    <source>
        <dbReference type="ARBA" id="ARBA00023163"/>
    </source>
</evidence>
<evidence type="ECO:0000313" key="5">
    <source>
        <dbReference type="EMBL" id="MFD2547609.1"/>
    </source>
</evidence>
<dbReference type="Gene3D" id="1.10.10.10">
    <property type="entry name" value="Winged helix-like DNA-binding domain superfamily/Winged helix DNA-binding domain"/>
    <property type="match status" value="1"/>
</dbReference>
<dbReference type="InterPro" id="IPR018356">
    <property type="entry name" value="Tscrpt_reg_HTH_DeoR_CS"/>
</dbReference>
<reference evidence="6" key="1">
    <citation type="journal article" date="2019" name="Int. J. Syst. Evol. Microbiol.">
        <title>The Global Catalogue of Microorganisms (GCM) 10K type strain sequencing project: providing services to taxonomists for standard genome sequencing and annotation.</title>
        <authorList>
            <consortium name="The Broad Institute Genomics Platform"/>
            <consortium name="The Broad Institute Genome Sequencing Center for Infectious Disease"/>
            <person name="Wu L."/>
            <person name="Ma J."/>
        </authorList>
    </citation>
    <scope>NUCLEOTIDE SEQUENCE [LARGE SCALE GENOMIC DNA]</scope>
    <source>
        <strain evidence="6">KCTC 42662</strain>
    </source>
</reference>
<dbReference type="PROSITE" id="PS00894">
    <property type="entry name" value="HTH_DEOR_1"/>
    <property type="match status" value="1"/>
</dbReference>
<accession>A0ABW5KG81</accession>
<dbReference type="GO" id="GO:0003677">
    <property type="term" value="F:DNA binding"/>
    <property type="evidence" value="ECO:0007669"/>
    <property type="project" value="UniProtKB-KW"/>
</dbReference>
<dbReference type="PANTHER" id="PTHR30363">
    <property type="entry name" value="HTH-TYPE TRANSCRIPTIONAL REGULATOR SRLR-RELATED"/>
    <property type="match status" value="1"/>
</dbReference>
<evidence type="ECO:0000256" key="2">
    <source>
        <dbReference type="ARBA" id="ARBA00023125"/>
    </source>
</evidence>
<dbReference type="Gene3D" id="3.30.750.70">
    <property type="entry name" value="4-hydroxybutyrate coenzyme like domains"/>
    <property type="match status" value="1"/>
</dbReference>
<sequence>MLAHQRREKILELLKEDGSAKVIDLAKIFKVTEVTIRQDLDKLERDDMITKSHGGAFLKNIKDQVQSITISNQDNLEKKELIARKCAELIDEGDTIILDSGSTTTEIAKKLIGRKSLTVITNALNIALMLGAESGIDVIMTGGEFKPPTLSLTGQKAADFFVGINVQKLFLATAGLSLRSGLTYPSLSDLVVKKAMIDAAETTYVVADSDKFGRTSFASLGALSLIHYIVTDSDIDMRYQEDFKAQDIEIIIA</sequence>
<keyword evidence="6" id="KW-1185">Reference proteome</keyword>
<dbReference type="InterPro" id="IPR011991">
    <property type="entry name" value="ArsR-like_HTH"/>
</dbReference>
<dbReference type="CDD" id="cd00090">
    <property type="entry name" value="HTH_ARSR"/>
    <property type="match status" value="1"/>
</dbReference>
<dbReference type="InterPro" id="IPR036390">
    <property type="entry name" value="WH_DNA-bd_sf"/>
</dbReference>
<dbReference type="SMART" id="SM00420">
    <property type="entry name" value="HTH_DEOR"/>
    <property type="match status" value="1"/>
</dbReference>
<dbReference type="PANTHER" id="PTHR30363:SF44">
    <property type="entry name" value="AGA OPERON TRANSCRIPTIONAL REPRESSOR-RELATED"/>
    <property type="match status" value="1"/>
</dbReference>
<evidence type="ECO:0000259" key="4">
    <source>
        <dbReference type="PROSITE" id="PS51000"/>
    </source>
</evidence>